<dbReference type="GeneID" id="45736448"/>
<dbReference type="Proteomes" id="UP000535954">
    <property type="component" value="Unassembled WGS sequence"/>
</dbReference>
<dbReference type="EMBL" id="JAAQYI010000027">
    <property type="protein sequence ID" value="NNA83093.1"/>
    <property type="molecule type" value="Genomic_DNA"/>
</dbReference>
<name>A0A7Y1MJV0_9PSED</name>
<organism evidence="2 4">
    <name type="scientific">Pseudomonas lactis</name>
    <dbReference type="NCBI Taxonomy" id="1615674"/>
    <lineage>
        <taxon>Bacteria</taxon>
        <taxon>Pseudomonadati</taxon>
        <taxon>Pseudomonadota</taxon>
        <taxon>Gammaproteobacteria</taxon>
        <taxon>Pseudomonadales</taxon>
        <taxon>Pseudomonadaceae</taxon>
        <taxon>Pseudomonas</taxon>
    </lineage>
</organism>
<dbReference type="AlphaFoldDB" id="A0A7Y1MJV0"/>
<evidence type="ECO:0000313" key="1">
    <source>
        <dbReference type="EMBL" id="NNA76908.1"/>
    </source>
</evidence>
<protein>
    <submittedName>
        <fullName evidence="2">Uncharacterized protein</fullName>
    </submittedName>
</protein>
<evidence type="ECO:0000313" key="4">
    <source>
        <dbReference type="Proteomes" id="UP000586252"/>
    </source>
</evidence>
<evidence type="ECO:0000313" key="3">
    <source>
        <dbReference type="Proteomes" id="UP000535954"/>
    </source>
</evidence>
<accession>A0A7Y1MJV0</accession>
<dbReference type="Proteomes" id="UP000586252">
    <property type="component" value="Unassembled WGS sequence"/>
</dbReference>
<sequence>MKNVDEAGQHEAGVQLALSFDAYDSKDQSHLPLPAFIESARAFPLTERKVLAFPKQRVSPAEAGLIARILQRTRHFV</sequence>
<dbReference type="EMBL" id="JAAQYH010000024">
    <property type="protein sequence ID" value="NNA76908.1"/>
    <property type="molecule type" value="Genomic_DNA"/>
</dbReference>
<gene>
    <name evidence="1" type="ORF">HBO13_30195</name>
    <name evidence="2" type="ORF">HBO30_30830</name>
</gene>
<comment type="caution">
    <text evidence="2">The sequence shown here is derived from an EMBL/GenBank/DDBJ whole genome shotgun (WGS) entry which is preliminary data.</text>
</comment>
<dbReference type="RefSeq" id="WP_057712075.1">
    <property type="nucleotide sequence ID" value="NZ_JAAQYH010000024.1"/>
</dbReference>
<evidence type="ECO:0000313" key="2">
    <source>
        <dbReference type="EMBL" id="NNA83093.1"/>
    </source>
</evidence>
<reference evidence="3 4" key="1">
    <citation type="journal article" date="2020" name="Front. Microbiol.">
        <title>Genetic Organization of the aprX-lipA2 Operon Affects the Proteolytic Potential of Pseudomonas Species in Milk.</title>
        <authorList>
            <person name="Maier C."/>
            <person name="Huptas C."/>
            <person name="von Neubeck M."/>
            <person name="Scherer S."/>
            <person name="Wenning M."/>
            <person name="Lucking G."/>
        </authorList>
    </citation>
    <scope>NUCLEOTIDE SEQUENCE [LARGE SCALE GENOMIC DNA]</scope>
    <source>
        <strain evidence="2 4">WS 5404</strain>
        <strain evidence="1 3">WS 5405</strain>
    </source>
</reference>
<proteinExistence type="predicted"/>